<keyword evidence="3 8" id="KW-0812">Transmembrane</keyword>
<keyword evidence="13" id="KW-1185">Reference proteome</keyword>
<evidence type="ECO:0000256" key="9">
    <source>
        <dbReference type="SAM" id="Coils"/>
    </source>
</evidence>
<evidence type="ECO:0000256" key="4">
    <source>
        <dbReference type="ARBA" id="ARBA00022989"/>
    </source>
</evidence>
<feature type="coiled-coil region" evidence="9">
    <location>
        <begin position="50"/>
        <end position="77"/>
    </location>
</feature>
<dbReference type="Proteomes" id="UP000035682">
    <property type="component" value="Unplaced"/>
</dbReference>
<evidence type="ECO:0000256" key="2">
    <source>
        <dbReference type="ARBA" id="ARBA00022448"/>
    </source>
</evidence>
<evidence type="ECO:0000313" key="12">
    <source>
        <dbReference type="EMBL" id="CEF69189.1"/>
    </source>
</evidence>
<keyword evidence="6 10" id="KW-0472">Membrane</keyword>
<evidence type="ECO:0000256" key="3">
    <source>
        <dbReference type="ARBA" id="ARBA00022692"/>
    </source>
</evidence>
<dbReference type="InterPro" id="IPR013099">
    <property type="entry name" value="K_chnl_dom"/>
</dbReference>
<dbReference type="GO" id="GO:0022841">
    <property type="term" value="F:potassium ion leak channel activity"/>
    <property type="evidence" value="ECO:0007669"/>
    <property type="project" value="TreeGrafter"/>
</dbReference>
<accession>A0A090MZM4</accession>
<evidence type="ECO:0000256" key="6">
    <source>
        <dbReference type="ARBA" id="ARBA00023136"/>
    </source>
</evidence>
<protein>
    <submittedName>
        <fullName evidence="12">Two pore domain potassium channel family and Two pore domain potassium channel domain-containing protein</fullName>
    </submittedName>
</protein>
<dbReference type="PRINTS" id="PR01333">
    <property type="entry name" value="2POREKCHANEL"/>
</dbReference>
<dbReference type="OMA" id="SNSTHAW"/>
<feature type="transmembrane region" description="Helical" evidence="10">
    <location>
        <begin position="211"/>
        <end position="231"/>
    </location>
</feature>
<dbReference type="WormBase" id="SRAE_2000383900">
    <property type="protein sequence ID" value="SRP07505"/>
    <property type="gene ID" value="WBGene00264066"/>
</dbReference>
<dbReference type="CTD" id="36381559"/>
<feature type="domain" description="Potassium channel" evidence="11">
    <location>
        <begin position="109"/>
        <end position="167"/>
    </location>
</feature>
<evidence type="ECO:0000313" key="15">
    <source>
        <dbReference type="WormBase" id="SRAE_2000383900"/>
    </source>
</evidence>
<dbReference type="GO" id="GO:0015271">
    <property type="term" value="F:outward rectifier potassium channel activity"/>
    <property type="evidence" value="ECO:0007669"/>
    <property type="project" value="TreeGrafter"/>
</dbReference>
<reference evidence="12 13" key="1">
    <citation type="submission" date="2014-09" db="EMBL/GenBank/DDBJ databases">
        <authorList>
            <person name="Martin A.A."/>
        </authorList>
    </citation>
    <scope>NUCLEOTIDE SEQUENCE</scope>
    <source>
        <strain evidence="13">ED321</strain>
        <strain evidence="12">ED321 Heterogonic</strain>
    </source>
</reference>
<keyword evidence="9" id="KW-0175">Coiled coil</keyword>
<evidence type="ECO:0000259" key="11">
    <source>
        <dbReference type="Pfam" id="PF07885"/>
    </source>
</evidence>
<evidence type="ECO:0000256" key="8">
    <source>
        <dbReference type="RuleBase" id="RU003857"/>
    </source>
</evidence>
<dbReference type="AlphaFoldDB" id="A0A090MZM4"/>
<evidence type="ECO:0000313" key="14">
    <source>
        <dbReference type="WBParaSite" id="SRAE_2000383900.1"/>
    </source>
</evidence>
<feature type="domain" description="Potassium channel" evidence="11">
    <location>
        <begin position="218"/>
        <end position="295"/>
    </location>
</feature>
<dbReference type="RefSeq" id="XP_024508389.1">
    <property type="nucleotide sequence ID" value="XM_024655081.1"/>
</dbReference>
<keyword evidence="2 8" id="KW-0813">Transport</keyword>
<dbReference type="OrthoDB" id="297496at2759"/>
<feature type="transmembrane region" description="Helical" evidence="10">
    <location>
        <begin position="12"/>
        <end position="33"/>
    </location>
</feature>
<dbReference type="InterPro" id="IPR003280">
    <property type="entry name" value="2pore_dom_K_chnl"/>
</dbReference>
<evidence type="ECO:0000256" key="10">
    <source>
        <dbReference type="SAM" id="Phobius"/>
    </source>
</evidence>
<evidence type="ECO:0000256" key="7">
    <source>
        <dbReference type="ARBA" id="ARBA00023303"/>
    </source>
</evidence>
<organism evidence="12">
    <name type="scientific">Strongyloides ratti</name>
    <name type="common">Parasitic roundworm</name>
    <dbReference type="NCBI Taxonomy" id="34506"/>
    <lineage>
        <taxon>Eukaryota</taxon>
        <taxon>Metazoa</taxon>
        <taxon>Ecdysozoa</taxon>
        <taxon>Nematoda</taxon>
        <taxon>Chromadorea</taxon>
        <taxon>Rhabditida</taxon>
        <taxon>Tylenchina</taxon>
        <taxon>Panagrolaimomorpha</taxon>
        <taxon>Strongyloidoidea</taxon>
        <taxon>Strongyloididae</taxon>
        <taxon>Strongyloides</taxon>
    </lineage>
</organism>
<gene>
    <name evidence="12 14 15" type="ORF">SRAE_2000383900</name>
</gene>
<dbReference type="EMBL" id="LN609529">
    <property type="protein sequence ID" value="CEF69189.1"/>
    <property type="molecule type" value="Genomic_DNA"/>
</dbReference>
<comment type="subcellular location">
    <subcellularLocation>
        <location evidence="1">Membrane</location>
        <topology evidence="1">Multi-pass membrane protein</topology>
    </subcellularLocation>
</comment>
<keyword evidence="4 10" id="KW-1133">Transmembrane helix</keyword>
<dbReference type="PANTHER" id="PTHR11003:SF345">
    <property type="entry name" value="TWIK FAMILY OF POTASSIUM CHANNELS PROTEIN 18"/>
    <property type="match status" value="1"/>
</dbReference>
<dbReference type="STRING" id="34506.A0A090MZM4"/>
<proteinExistence type="inferred from homology"/>
<feature type="transmembrane region" description="Helical" evidence="10">
    <location>
        <begin position="113"/>
        <end position="131"/>
    </location>
</feature>
<feature type="transmembrane region" description="Helical" evidence="10">
    <location>
        <begin position="274"/>
        <end position="295"/>
    </location>
</feature>
<feature type="transmembrane region" description="Helical" evidence="10">
    <location>
        <begin position="143"/>
        <end position="161"/>
    </location>
</feature>
<keyword evidence="7 8" id="KW-0407">Ion channel</keyword>
<dbReference type="GO" id="GO:0030322">
    <property type="term" value="P:stabilization of membrane potential"/>
    <property type="evidence" value="ECO:0007669"/>
    <property type="project" value="TreeGrafter"/>
</dbReference>
<dbReference type="PANTHER" id="PTHR11003">
    <property type="entry name" value="POTASSIUM CHANNEL, SUBFAMILY K"/>
    <property type="match status" value="1"/>
</dbReference>
<dbReference type="Pfam" id="PF07885">
    <property type="entry name" value="Ion_trans_2"/>
    <property type="match status" value="2"/>
</dbReference>
<dbReference type="Gene3D" id="1.10.287.70">
    <property type="match status" value="1"/>
</dbReference>
<evidence type="ECO:0000313" key="13">
    <source>
        <dbReference type="Proteomes" id="UP000035682"/>
    </source>
</evidence>
<dbReference type="GeneID" id="36381559"/>
<evidence type="ECO:0000256" key="1">
    <source>
        <dbReference type="ARBA" id="ARBA00004141"/>
    </source>
</evidence>
<reference evidence="14" key="2">
    <citation type="submission" date="2020-12" db="UniProtKB">
        <authorList>
            <consortium name="WormBaseParasite"/>
        </authorList>
    </citation>
    <scope>IDENTIFICATION</scope>
</reference>
<dbReference type="SUPFAM" id="SSF81324">
    <property type="entry name" value="Voltage-gated potassium channels"/>
    <property type="match status" value="2"/>
</dbReference>
<dbReference type="GO" id="GO:0005886">
    <property type="term" value="C:plasma membrane"/>
    <property type="evidence" value="ECO:0007669"/>
    <property type="project" value="TreeGrafter"/>
</dbReference>
<comment type="similarity">
    <text evidence="8">Belongs to the two pore domain potassium channel (TC 1.A.1.8) family.</text>
</comment>
<dbReference type="WBParaSite" id="SRAE_2000383900.1">
    <property type="protein sequence ID" value="SRAE_2000383900.1"/>
    <property type="gene ID" value="WBGene00264066"/>
</dbReference>
<sequence>MEIHTRTVQFRIYFYFIIIASYLGFGTYLFYILEHDASIERREVYATRCIIVKNEAIKDLENEIRFLENNNSLKDNNINAYSVNSPLHLNILKLLERIDECHRNHNITNVKEINLLNAFSFVYSVSATLGYGDIEAQTIGGKIFFMLFSMISIPLFISFYVDLTESVVQSIITYYYSIKFYIKKLTNSKKQNINSLKKEIEIQRNKQFPKVVVSMLCLIIIFIICSINHFYQVKSVNDKETFLQSMSFIFESIALIGLGNNVPEDTFNYLTKELPLIFIGVCFFGIYLNSTVNVARHMIPTIIFKYKKNKNKDSFDILDYILYQPKKRNLGILSDYRSDSYMIHKQNELPF</sequence>
<name>A0A090MZM4_STRRB</name>
<keyword evidence="5 8" id="KW-0406">Ion transport</keyword>
<evidence type="ECO:0000256" key="5">
    <source>
        <dbReference type="ARBA" id="ARBA00023065"/>
    </source>
</evidence>